<dbReference type="RefSeq" id="WP_098126371.1">
    <property type="nucleotide sequence ID" value="NZ_NUAN01000071.1"/>
</dbReference>
<dbReference type="SMART" id="SM00327">
    <property type="entry name" value="VWA"/>
    <property type="match status" value="1"/>
</dbReference>
<evidence type="ECO:0000259" key="1">
    <source>
        <dbReference type="PROSITE" id="PS50234"/>
    </source>
</evidence>
<reference evidence="2 3" key="1">
    <citation type="submission" date="2017-09" db="EMBL/GenBank/DDBJ databases">
        <title>Large-scale bioinformatics analysis of Bacillus genomes uncovers conserved roles of natural products in bacterial physiology.</title>
        <authorList>
            <consortium name="Agbiome Team Llc"/>
            <person name="Bleich R.M."/>
            <person name="Kirk G.J."/>
            <person name="Santa Maria K.C."/>
            <person name="Allen S.E."/>
            <person name="Farag S."/>
            <person name="Shank E.A."/>
            <person name="Bowers A."/>
        </authorList>
    </citation>
    <scope>NUCLEOTIDE SEQUENCE [LARGE SCALE GENOMIC DNA]</scope>
    <source>
        <strain evidence="2 3">AFS027647</strain>
    </source>
</reference>
<dbReference type="AlphaFoldDB" id="A0A9X6YMH9"/>
<organism evidence="2 3">
    <name type="scientific">Bacillus cereus</name>
    <dbReference type="NCBI Taxonomy" id="1396"/>
    <lineage>
        <taxon>Bacteria</taxon>
        <taxon>Bacillati</taxon>
        <taxon>Bacillota</taxon>
        <taxon>Bacilli</taxon>
        <taxon>Bacillales</taxon>
        <taxon>Bacillaceae</taxon>
        <taxon>Bacillus</taxon>
        <taxon>Bacillus cereus group</taxon>
    </lineage>
</organism>
<accession>A0A9X6YMH9</accession>
<dbReference type="SUPFAM" id="SSF53300">
    <property type="entry name" value="vWA-like"/>
    <property type="match status" value="1"/>
</dbReference>
<dbReference type="InterPro" id="IPR019303">
    <property type="entry name" value="vWA_TerF_C"/>
</dbReference>
<dbReference type="InterPro" id="IPR002035">
    <property type="entry name" value="VWF_A"/>
</dbReference>
<sequence length="237" mass="26935">MSKLIDLNKKAQIVLEKKAIFGEKAQVVFITDISVSMGSLYRNGTMQELTDRTLGIGMNLDIDKSIDMFAFGRHAHEIGSVTEGNHQGFVDNVLLQKTSLESSTYYAEVMDMVVRRYGQPVKKGLLSRIMGSKNTEKPTIPTLVFFITDGDNFDKKEAEDIIRKSSIQPIFWQFVGIGGANFEFLRKLDDMSGRFLDNADFFNINDLRRISDEEFMDRVLNEFPQWIKKARAKGVLA</sequence>
<evidence type="ECO:0000313" key="2">
    <source>
        <dbReference type="EMBL" id="PEN97770.1"/>
    </source>
</evidence>
<protein>
    <recommendedName>
        <fullName evidence="1">VWFA domain-containing protein</fullName>
    </recommendedName>
</protein>
<name>A0A9X6YMH9_BACCE</name>
<proteinExistence type="predicted"/>
<evidence type="ECO:0000313" key="3">
    <source>
        <dbReference type="Proteomes" id="UP000220691"/>
    </source>
</evidence>
<gene>
    <name evidence="2" type="ORF">CN553_12010</name>
</gene>
<dbReference type="InterPro" id="IPR036465">
    <property type="entry name" value="vWFA_dom_sf"/>
</dbReference>
<dbReference type="Pfam" id="PF10138">
    <property type="entry name" value="vWA-TerF-like"/>
    <property type="match status" value="1"/>
</dbReference>
<feature type="domain" description="VWFA" evidence="1">
    <location>
        <begin position="26"/>
        <end position="219"/>
    </location>
</feature>
<dbReference type="Proteomes" id="UP000220691">
    <property type="component" value="Unassembled WGS sequence"/>
</dbReference>
<dbReference type="Gene3D" id="3.40.50.410">
    <property type="entry name" value="von Willebrand factor, type A domain"/>
    <property type="match status" value="1"/>
</dbReference>
<dbReference type="EMBL" id="NUAN01000071">
    <property type="protein sequence ID" value="PEN97770.1"/>
    <property type="molecule type" value="Genomic_DNA"/>
</dbReference>
<comment type="caution">
    <text evidence="2">The sequence shown here is derived from an EMBL/GenBank/DDBJ whole genome shotgun (WGS) entry which is preliminary data.</text>
</comment>
<dbReference type="PROSITE" id="PS50234">
    <property type="entry name" value="VWFA"/>
    <property type="match status" value="1"/>
</dbReference>